<evidence type="ECO:0000256" key="8">
    <source>
        <dbReference type="ARBA" id="ARBA00022553"/>
    </source>
</evidence>
<evidence type="ECO:0000256" key="27">
    <source>
        <dbReference type="SAM" id="Phobius"/>
    </source>
</evidence>
<keyword evidence="13" id="KW-0677">Repeat</keyword>
<comment type="catalytic activity">
    <reaction evidence="21">
        <text>L-threonyl-[protein] + ATP = O-phospho-L-threonyl-[protein] + ADP + H(+)</text>
        <dbReference type="Rhea" id="RHEA:46608"/>
        <dbReference type="Rhea" id="RHEA-COMP:11060"/>
        <dbReference type="Rhea" id="RHEA-COMP:11605"/>
        <dbReference type="ChEBI" id="CHEBI:15378"/>
        <dbReference type="ChEBI" id="CHEBI:30013"/>
        <dbReference type="ChEBI" id="CHEBI:30616"/>
        <dbReference type="ChEBI" id="CHEBI:61977"/>
        <dbReference type="ChEBI" id="CHEBI:456216"/>
        <dbReference type="EC" id="2.7.11.1"/>
    </reaction>
</comment>
<keyword evidence="16 26" id="KW-0067">ATP-binding</keyword>
<dbReference type="FunFam" id="3.80.10.10:FF:000288">
    <property type="entry name" value="LRR receptor-like serine/threonine-protein kinase EFR"/>
    <property type="match status" value="1"/>
</dbReference>
<keyword evidence="12 28" id="KW-0732">Signal</keyword>
<evidence type="ECO:0000313" key="31">
    <source>
        <dbReference type="Proteomes" id="UP001497457"/>
    </source>
</evidence>
<evidence type="ECO:0000256" key="12">
    <source>
        <dbReference type="ARBA" id="ARBA00022729"/>
    </source>
</evidence>
<proteinExistence type="inferred from homology"/>
<comment type="similarity">
    <text evidence="4">Belongs to the protein kinase superfamily. Ser/Thr protein kinase family.</text>
</comment>
<dbReference type="FunFam" id="3.80.10.10:FF:000095">
    <property type="entry name" value="LRR receptor-like serine/threonine-protein kinase GSO1"/>
    <property type="match status" value="1"/>
</dbReference>
<dbReference type="InterPro" id="IPR013210">
    <property type="entry name" value="LRR_N_plant-typ"/>
</dbReference>
<evidence type="ECO:0000256" key="23">
    <source>
        <dbReference type="ARBA" id="ARBA00054320"/>
    </source>
</evidence>
<keyword evidence="14 26" id="KW-0547">Nucleotide-binding</keyword>
<evidence type="ECO:0000256" key="20">
    <source>
        <dbReference type="ARBA" id="ARBA00023180"/>
    </source>
</evidence>
<dbReference type="SUPFAM" id="SSF56112">
    <property type="entry name" value="Protein kinase-like (PK-like)"/>
    <property type="match status" value="1"/>
</dbReference>
<evidence type="ECO:0000313" key="30">
    <source>
        <dbReference type="EMBL" id="CAL5038922.1"/>
    </source>
</evidence>
<dbReference type="PANTHER" id="PTHR27000">
    <property type="entry name" value="LEUCINE-RICH REPEAT RECEPTOR-LIKE PROTEIN KINASE FAMILY PROTEIN-RELATED"/>
    <property type="match status" value="1"/>
</dbReference>
<dbReference type="Pfam" id="PF08263">
    <property type="entry name" value="LRRNT_2"/>
    <property type="match status" value="1"/>
</dbReference>
<keyword evidence="11 27" id="KW-0812">Transmembrane</keyword>
<dbReference type="FunFam" id="1.10.510.10:FF:000358">
    <property type="entry name" value="Putative leucine-rich repeat receptor-like serine/threonine-protein kinase"/>
    <property type="match status" value="1"/>
</dbReference>
<evidence type="ECO:0000256" key="13">
    <source>
        <dbReference type="ARBA" id="ARBA00022737"/>
    </source>
</evidence>
<evidence type="ECO:0000256" key="14">
    <source>
        <dbReference type="ARBA" id="ARBA00022741"/>
    </source>
</evidence>
<dbReference type="Pfam" id="PF13855">
    <property type="entry name" value="LRR_8"/>
    <property type="match status" value="2"/>
</dbReference>
<dbReference type="InterPro" id="IPR008271">
    <property type="entry name" value="Ser/Thr_kinase_AS"/>
</dbReference>
<feature type="domain" description="Protein kinase" evidence="29">
    <location>
        <begin position="720"/>
        <end position="1017"/>
    </location>
</feature>
<keyword evidence="18 27" id="KW-0472">Membrane</keyword>
<dbReference type="PROSITE" id="PS00107">
    <property type="entry name" value="PROTEIN_KINASE_ATP"/>
    <property type="match status" value="1"/>
</dbReference>
<dbReference type="PROSITE" id="PS50011">
    <property type="entry name" value="PROTEIN_KINASE_DOM"/>
    <property type="match status" value="1"/>
</dbReference>
<evidence type="ECO:0000256" key="15">
    <source>
        <dbReference type="ARBA" id="ARBA00022777"/>
    </source>
</evidence>
<dbReference type="Gene3D" id="1.10.510.10">
    <property type="entry name" value="Transferase(Phosphotransferase) domain 1"/>
    <property type="match status" value="1"/>
</dbReference>
<dbReference type="SMART" id="SM00220">
    <property type="entry name" value="S_TKc"/>
    <property type="match status" value="1"/>
</dbReference>
<evidence type="ECO:0000259" key="29">
    <source>
        <dbReference type="PROSITE" id="PS50011"/>
    </source>
</evidence>
<gene>
    <name evidence="30" type="ORF">URODEC1_LOCUS85253</name>
</gene>
<feature type="binding site" evidence="26">
    <location>
        <position position="751"/>
    </location>
    <ligand>
        <name>ATP</name>
        <dbReference type="ChEBI" id="CHEBI:30616"/>
    </ligand>
</feature>
<dbReference type="InterPro" id="IPR011009">
    <property type="entry name" value="Kinase-like_dom_sf"/>
</dbReference>
<evidence type="ECO:0000256" key="25">
    <source>
        <dbReference type="ARBA" id="ARBA00072040"/>
    </source>
</evidence>
<name>A0ABC9DII0_9POAL</name>
<evidence type="ECO:0000256" key="7">
    <source>
        <dbReference type="ARBA" id="ARBA00022527"/>
    </source>
</evidence>
<dbReference type="GO" id="GO:0005886">
    <property type="term" value="C:plasma membrane"/>
    <property type="evidence" value="ECO:0007669"/>
    <property type="project" value="UniProtKB-SubCell"/>
</dbReference>
<dbReference type="GO" id="GO:0005524">
    <property type="term" value="F:ATP binding"/>
    <property type="evidence" value="ECO:0007669"/>
    <property type="project" value="UniProtKB-UniRule"/>
</dbReference>
<dbReference type="InterPro" id="IPR032675">
    <property type="entry name" value="LRR_dom_sf"/>
</dbReference>
<keyword evidence="7" id="KW-0723">Serine/threonine-protein kinase</keyword>
<feature type="signal peptide" evidence="28">
    <location>
        <begin position="1"/>
        <end position="29"/>
    </location>
</feature>
<evidence type="ECO:0000256" key="22">
    <source>
        <dbReference type="ARBA" id="ARBA00048679"/>
    </source>
</evidence>
<keyword evidence="15" id="KW-0418">Kinase</keyword>
<dbReference type="GO" id="GO:0005789">
    <property type="term" value="C:endoplasmic reticulum membrane"/>
    <property type="evidence" value="ECO:0007669"/>
    <property type="project" value="UniProtKB-SubCell"/>
</dbReference>
<keyword evidence="19" id="KW-0675">Receptor</keyword>
<keyword evidence="6" id="KW-1003">Cell membrane</keyword>
<evidence type="ECO:0000256" key="16">
    <source>
        <dbReference type="ARBA" id="ARBA00022840"/>
    </source>
</evidence>
<keyword evidence="8" id="KW-0597">Phosphoprotein</keyword>
<dbReference type="FunFam" id="3.30.200.20:FF:000432">
    <property type="entry name" value="LRR receptor-like serine/threonine-protein kinase EFR"/>
    <property type="match status" value="1"/>
</dbReference>
<dbReference type="PROSITE" id="PS00108">
    <property type="entry name" value="PROTEIN_KINASE_ST"/>
    <property type="match status" value="1"/>
</dbReference>
<dbReference type="InterPro" id="IPR000719">
    <property type="entry name" value="Prot_kinase_dom"/>
</dbReference>
<dbReference type="Gene3D" id="3.80.10.10">
    <property type="entry name" value="Ribonuclease Inhibitor"/>
    <property type="match status" value="3"/>
</dbReference>
<evidence type="ECO:0000256" key="6">
    <source>
        <dbReference type="ARBA" id="ARBA00022475"/>
    </source>
</evidence>
<evidence type="ECO:0000256" key="1">
    <source>
        <dbReference type="ARBA" id="ARBA00004162"/>
    </source>
</evidence>
<comment type="catalytic activity">
    <reaction evidence="22">
        <text>L-seryl-[protein] + ATP = O-phospho-L-seryl-[protein] + ADP + H(+)</text>
        <dbReference type="Rhea" id="RHEA:17989"/>
        <dbReference type="Rhea" id="RHEA-COMP:9863"/>
        <dbReference type="Rhea" id="RHEA-COMP:11604"/>
        <dbReference type="ChEBI" id="CHEBI:15378"/>
        <dbReference type="ChEBI" id="CHEBI:29999"/>
        <dbReference type="ChEBI" id="CHEBI:30616"/>
        <dbReference type="ChEBI" id="CHEBI:83421"/>
        <dbReference type="ChEBI" id="CHEBI:456216"/>
        <dbReference type="EC" id="2.7.11.1"/>
    </reaction>
</comment>
<comment type="function">
    <text evidence="24">The processed protein kinase Xa21 chain released by protein cleavage after X.oryzae pv. oryzae protein Ax21 detection translocates into the nucleus where it can bind and regulate WRKY62, a transcription factor. Confers resistance to the bacterial pathogen X.oryzae pv. oryzae (Xoo).</text>
</comment>
<evidence type="ECO:0000256" key="5">
    <source>
        <dbReference type="ARBA" id="ARBA00012513"/>
    </source>
</evidence>
<dbReference type="InterPro" id="IPR001611">
    <property type="entry name" value="Leu-rich_rpt"/>
</dbReference>
<accession>A0ABC9DII0</accession>
<dbReference type="AlphaFoldDB" id="A0ABC9DII0"/>
<dbReference type="Gene3D" id="3.30.200.20">
    <property type="entry name" value="Phosphorylase Kinase, domain 1"/>
    <property type="match status" value="1"/>
</dbReference>
<keyword evidence="20" id="KW-0325">Glycoprotein</keyword>
<dbReference type="FunFam" id="3.80.10.10:FF:000129">
    <property type="entry name" value="Leucine-rich repeat receptor-like kinase"/>
    <property type="match status" value="1"/>
</dbReference>
<evidence type="ECO:0000256" key="3">
    <source>
        <dbReference type="ARBA" id="ARBA00004479"/>
    </source>
</evidence>
<keyword evidence="10" id="KW-0808">Transferase</keyword>
<dbReference type="SUPFAM" id="SSF52058">
    <property type="entry name" value="L domain-like"/>
    <property type="match status" value="2"/>
</dbReference>
<dbReference type="GO" id="GO:0004674">
    <property type="term" value="F:protein serine/threonine kinase activity"/>
    <property type="evidence" value="ECO:0007669"/>
    <property type="project" value="UniProtKB-KW"/>
</dbReference>
<dbReference type="EC" id="2.7.11.1" evidence="5"/>
<evidence type="ECO:0000256" key="9">
    <source>
        <dbReference type="ARBA" id="ARBA00022614"/>
    </source>
</evidence>
<dbReference type="InterPro" id="IPR017441">
    <property type="entry name" value="Protein_kinase_ATP_BS"/>
</dbReference>
<sequence length="1027" mass="112741">MKTKMARYPCTWQVPILSLLTHILLLASSSVSIYDNNDDLSALLSFKYYIKSDPGQALYSWDAANNGTNKPSTNFCRWNGINCNDLQHPGRVTAIRLRGSHLGGTISPDLGNLTHLQDLDLSQNNLLGEIPISLGGCTELRTMNLSVNQLSGSLFPDALGHLSKLKVFNVRHNNLTGVIPMALSNLTALTNLSVESNYLQGQIPSWLCNLTSLATIDLALSGLNGHIPGEPGKLTKVVFLMIQSNRLEGPVPPSIFNISSIEHLDLSFNQFSGSLPLDIGFQLPNLKFFGTSGNQFEGLIPPSFSNASALEYFLLRENQYHGLIPRDIGIHGNLQYFSVGQNQFQASQPRDWDFLLSITNCSKLKLLDLERNNFVGIMPITIANLSKELTWLSLANNQIDGIIPAGLGMFQRLTRLNMENNLFTGALPVDIGQLPSLQDLDMSHNRFQGQIPISFGNITSLSKFSLSNNFLDDTIPTSLGNLRTLVSIDISCNFLSGRIPQEILSIPSLTILLNLSNNALSGSIPTQIGQLNNLISIDLSMNKLTGEIPDDVGGCVQLQLLHLQGNLLQGEIPKGMEKLGVLENLDLSSNNLTGPIPEFLENIKTLNHLNLSFNNLSGPVPDTGIFCNDTILSLTGNSMLCGGSPFLQFPSCTSMRSQHQMHLLIVFCILGPLIFLLVSITTCCFIKRRVKPTIFYQENLLNEAHERISYDELRSATHSFSPANLIGSGSFGNVYKGTFIIDENLAIVAIKVLNLNLRGASRSFLTECNALRRIRHRNLVKVITVCSGLDHNGDEFKALVLEFICNGNVDEWLHPNTMKNSTTTKRLSLMRRLYIAIDVAAALEYLHHNIEPTIVHCDIKPSNILLDDDLVAHVTDFGLAKIMYAEACKKNHGGNESSSLAVKGTIGYVPPEYGSGCGVCTDGDIYSCGVLLLEMLTGKRPTDSFDRSEASLVNYVKMAYPDKLLEILDANATYSGNTQDVMDLVIHPMFRLALACCHGSPRQRIKMDHVVEELNAIKKACAALMGS</sequence>
<protein>
    <recommendedName>
        <fullName evidence="25">Receptor kinase-like protein Xa21</fullName>
        <ecNumber evidence="5">2.7.11.1</ecNumber>
    </recommendedName>
</protein>
<keyword evidence="17 27" id="KW-1133">Transmembrane helix</keyword>
<dbReference type="Pfam" id="PF00069">
    <property type="entry name" value="Pkinase"/>
    <property type="match status" value="1"/>
</dbReference>
<feature type="chain" id="PRO_5044764872" description="Receptor kinase-like protein Xa21" evidence="28">
    <location>
        <begin position="30"/>
        <end position="1027"/>
    </location>
</feature>
<dbReference type="SMART" id="SM00369">
    <property type="entry name" value="LRR_TYP"/>
    <property type="match status" value="9"/>
</dbReference>
<keyword evidence="9" id="KW-0433">Leucine-rich repeat</keyword>
<dbReference type="InterPro" id="IPR003591">
    <property type="entry name" value="Leu-rich_rpt_typical-subtyp"/>
</dbReference>
<evidence type="ECO:0000256" key="24">
    <source>
        <dbReference type="ARBA" id="ARBA00056628"/>
    </source>
</evidence>
<dbReference type="Pfam" id="PF00560">
    <property type="entry name" value="LRR_1"/>
    <property type="match status" value="7"/>
</dbReference>
<comment type="function">
    <text evidence="23">Receptor kinase that detects X.oryzae pv. oryzae protein Ax21 to promote innate immunity. Following X.oryzae pv. oryzae protein Ax21 detection, undergoes cleavage, releasing the processed protein kinase Xa21 chain.</text>
</comment>
<reference evidence="30" key="1">
    <citation type="submission" date="2024-10" db="EMBL/GenBank/DDBJ databases">
        <authorList>
            <person name="Ryan C."/>
        </authorList>
    </citation>
    <scope>NUCLEOTIDE SEQUENCE [LARGE SCALE GENOMIC DNA]</scope>
</reference>
<evidence type="ECO:0000256" key="26">
    <source>
        <dbReference type="PROSITE-ProRule" id="PRU10141"/>
    </source>
</evidence>
<evidence type="ECO:0000256" key="2">
    <source>
        <dbReference type="ARBA" id="ARBA00004389"/>
    </source>
</evidence>
<evidence type="ECO:0000256" key="19">
    <source>
        <dbReference type="ARBA" id="ARBA00023170"/>
    </source>
</evidence>
<feature type="transmembrane region" description="Helical" evidence="27">
    <location>
        <begin position="661"/>
        <end position="686"/>
    </location>
</feature>
<keyword evidence="31" id="KW-1185">Reference proteome</keyword>
<dbReference type="Proteomes" id="UP001497457">
    <property type="component" value="Chromosome 33rd"/>
</dbReference>
<evidence type="ECO:0000256" key="4">
    <source>
        <dbReference type="ARBA" id="ARBA00008684"/>
    </source>
</evidence>
<evidence type="ECO:0000256" key="17">
    <source>
        <dbReference type="ARBA" id="ARBA00022989"/>
    </source>
</evidence>
<evidence type="ECO:0000256" key="10">
    <source>
        <dbReference type="ARBA" id="ARBA00022679"/>
    </source>
</evidence>
<evidence type="ECO:0000256" key="21">
    <source>
        <dbReference type="ARBA" id="ARBA00047899"/>
    </source>
</evidence>
<evidence type="ECO:0000256" key="18">
    <source>
        <dbReference type="ARBA" id="ARBA00023136"/>
    </source>
</evidence>
<evidence type="ECO:0000256" key="11">
    <source>
        <dbReference type="ARBA" id="ARBA00022692"/>
    </source>
</evidence>
<dbReference type="PANTHER" id="PTHR27000:SF777">
    <property type="entry name" value="PROTEIN KINASE DOMAIN-CONTAINING PROTEIN"/>
    <property type="match status" value="1"/>
</dbReference>
<dbReference type="EMBL" id="OZ075143">
    <property type="protein sequence ID" value="CAL5038922.1"/>
    <property type="molecule type" value="Genomic_DNA"/>
</dbReference>
<comment type="subcellular location">
    <subcellularLocation>
        <location evidence="1">Cell membrane</location>
        <topology evidence="1">Single-pass membrane protein</topology>
    </subcellularLocation>
    <subcellularLocation>
        <location evidence="2">Endoplasmic reticulum membrane</location>
        <topology evidence="2">Single-pass membrane protein</topology>
    </subcellularLocation>
    <subcellularLocation>
        <location evidence="3">Membrane</location>
        <topology evidence="3">Single-pass type I membrane protein</topology>
    </subcellularLocation>
</comment>
<organism evidence="30 31">
    <name type="scientific">Urochloa decumbens</name>
    <dbReference type="NCBI Taxonomy" id="240449"/>
    <lineage>
        <taxon>Eukaryota</taxon>
        <taxon>Viridiplantae</taxon>
        <taxon>Streptophyta</taxon>
        <taxon>Embryophyta</taxon>
        <taxon>Tracheophyta</taxon>
        <taxon>Spermatophyta</taxon>
        <taxon>Magnoliopsida</taxon>
        <taxon>Liliopsida</taxon>
        <taxon>Poales</taxon>
        <taxon>Poaceae</taxon>
        <taxon>PACMAD clade</taxon>
        <taxon>Panicoideae</taxon>
        <taxon>Panicodae</taxon>
        <taxon>Paniceae</taxon>
        <taxon>Melinidinae</taxon>
        <taxon>Urochloa</taxon>
    </lineage>
</organism>
<evidence type="ECO:0000256" key="28">
    <source>
        <dbReference type="SAM" id="SignalP"/>
    </source>
</evidence>